<dbReference type="AlphaFoldDB" id="A0A1Z5KGX2"/>
<dbReference type="InterPro" id="IPR018200">
    <property type="entry name" value="USP_CS"/>
</dbReference>
<dbReference type="Gene3D" id="3.90.70.10">
    <property type="entry name" value="Cysteine proteinases"/>
    <property type="match status" value="1"/>
</dbReference>
<sequence length="423" mass="47343">MLFRIIIPSRQLVCATLLVLSTSAYGNRPPPALQNLGNTCYLNAQIQCAYHIPQVRNIVLQSDHDGDNKDQPSSSTAHTALRDLFRDMSTSTTTTSPRAFCQALGIPIWQQQDSQEFWKLLLPAVQSSALSDLYQGAYQDYIVALDGSQRERRKEEAFLDLSLDVQPTLEEALTQLVQPELLKATEGNGWRPEKGAPAIDAQKGIQLQSASLPPILQLHLKRFHFDWNTETTTKINAPCVFPVVLNLGQFCGADEKDDVFYDLQGIVVHVGEYGEGHYYAYVRPDVQSNVWYRCNDDVIESADLKHVLCDSYGGQQQPSIIQQRLLQNEQDDSSSSSSSSDVVKEVETMMAKQDDIKKLAKPGFWRRLIGNLFVSSSENDDNDYDTSPTFGFGGPTSSAYVLQYVRRSALPRLYGIMDRDEAS</sequence>
<dbReference type="GO" id="GO:0005634">
    <property type="term" value="C:nucleus"/>
    <property type="evidence" value="ECO:0007669"/>
    <property type="project" value="TreeGrafter"/>
</dbReference>
<evidence type="ECO:0000256" key="1">
    <source>
        <dbReference type="SAM" id="SignalP"/>
    </source>
</evidence>
<dbReference type="SUPFAM" id="SSF54001">
    <property type="entry name" value="Cysteine proteinases"/>
    <property type="match status" value="1"/>
</dbReference>
<evidence type="ECO:0000313" key="4">
    <source>
        <dbReference type="Proteomes" id="UP000198406"/>
    </source>
</evidence>
<keyword evidence="4" id="KW-1185">Reference proteome</keyword>
<protein>
    <submittedName>
        <fullName evidence="3">Ubiquitin carboxyl-terminal hydrolase 7</fullName>
        <ecNumber evidence="3">3.4.19.12</ecNumber>
    </submittedName>
</protein>
<keyword evidence="3" id="KW-0378">Hydrolase</keyword>
<dbReference type="InParanoid" id="A0A1Z5KGX2"/>
<evidence type="ECO:0000313" key="3">
    <source>
        <dbReference type="EMBL" id="GAX25574.1"/>
    </source>
</evidence>
<comment type="caution">
    <text evidence="3">The sequence shown here is derived from an EMBL/GenBank/DDBJ whole genome shotgun (WGS) entry which is preliminary data.</text>
</comment>
<dbReference type="InterPro" id="IPR050164">
    <property type="entry name" value="Peptidase_C19"/>
</dbReference>
<dbReference type="InterPro" id="IPR028889">
    <property type="entry name" value="USP"/>
</dbReference>
<feature type="signal peptide" evidence="1">
    <location>
        <begin position="1"/>
        <end position="26"/>
    </location>
</feature>
<reference evidence="3 4" key="1">
    <citation type="journal article" date="2015" name="Plant Cell">
        <title>Oil accumulation by the oleaginous diatom Fistulifera solaris as revealed by the genome and transcriptome.</title>
        <authorList>
            <person name="Tanaka T."/>
            <person name="Maeda Y."/>
            <person name="Veluchamy A."/>
            <person name="Tanaka M."/>
            <person name="Abida H."/>
            <person name="Marechal E."/>
            <person name="Bowler C."/>
            <person name="Muto M."/>
            <person name="Sunaga Y."/>
            <person name="Tanaka M."/>
            <person name="Yoshino T."/>
            <person name="Taniguchi T."/>
            <person name="Fukuda Y."/>
            <person name="Nemoto M."/>
            <person name="Matsumoto M."/>
            <person name="Wong P.S."/>
            <person name="Aburatani S."/>
            <person name="Fujibuchi W."/>
        </authorList>
    </citation>
    <scope>NUCLEOTIDE SEQUENCE [LARGE SCALE GENOMIC DNA]</scope>
    <source>
        <strain evidence="3 4">JPCC DA0580</strain>
    </source>
</reference>
<evidence type="ECO:0000259" key="2">
    <source>
        <dbReference type="PROSITE" id="PS50235"/>
    </source>
</evidence>
<dbReference type="GO" id="GO:0004843">
    <property type="term" value="F:cysteine-type deubiquitinase activity"/>
    <property type="evidence" value="ECO:0007669"/>
    <property type="project" value="UniProtKB-EC"/>
</dbReference>
<dbReference type="PROSITE" id="PS50235">
    <property type="entry name" value="USP_3"/>
    <property type="match status" value="1"/>
</dbReference>
<feature type="chain" id="PRO_5012464624" evidence="1">
    <location>
        <begin position="27"/>
        <end position="423"/>
    </location>
</feature>
<dbReference type="OrthoDB" id="289038at2759"/>
<proteinExistence type="predicted"/>
<feature type="domain" description="USP" evidence="2">
    <location>
        <begin position="31"/>
        <end position="324"/>
    </location>
</feature>
<dbReference type="Proteomes" id="UP000198406">
    <property type="component" value="Unassembled WGS sequence"/>
</dbReference>
<dbReference type="PANTHER" id="PTHR24006">
    <property type="entry name" value="UBIQUITIN CARBOXYL-TERMINAL HYDROLASE"/>
    <property type="match status" value="1"/>
</dbReference>
<dbReference type="EMBL" id="BDSP01000228">
    <property type="protein sequence ID" value="GAX25574.1"/>
    <property type="molecule type" value="Genomic_DNA"/>
</dbReference>
<dbReference type="GO" id="GO:0016579">
    <property type="term" value="P:protein deubiquitination"/>
    <property type="evidence" value="ECO:0007669"/>
    <property type="project" value="InterPro"/>
</dbReference>
<dbReference type="PROSITE" id="PS00973">
    <property type="entry name" value="USP_2"/>
    <property type="match status" value="1"/>
</dbReference>
<gene>
    <name evidence="3" type="ORF">FisN_28Hh043</name>
</gene>
<dbReference type="GO" id="GO:0005829">
    <property type="term" value="C:cytosol"/>
    <property type="evidence" value="ECO:0007669"/>
    <property type="project" value="TreeGrafter"/>
</dbReference>
<dbReference type="InterPro" id="IPR038765">
    <property type="entry name" value="Papain-like_cys_pep_sf"/>
</dbReference>
<dbReference type="InterPro" id="IPR001394">
    <property type="entry name" value="Peptidase_C19_UCH"/>
</dbReference>
<name>A0A1Z5KGX2_FISSO</name>
<keyword evidence="1" id="KW-0732">Signal</keyword>
<dbReference type="EC" id="3.4.19.12" evidence="3"/>
<accession>A0A1Z5KGX2</accession>
<dbReference type="Pfam" id="PF00443">
    <property type="entry name" value="UCH"/>
    <property type="match status" value="1"/>
</dbReference>
<organism evidence="3 4">
    <name type="scientific">Fistulifera solaris</name>
    <name type="common">Oleaginous diatom</name>
    <dbReference type="NCBI Taxonomy" id="1519565"/>
    <lineage>
        <taxon>Eukaryota</taxon>
        <taxon>Sar</taxon>
        <taxon>Stramenopiles</taxon>
        <taxon>Ochrophyta</taxon>
        <taxon>Bacillariophyta</taxon>
        <taxon>Bacillariophyceae</taxon>
        <taxon>Bacillariophycidae</taxon>
        <taxon>Naviculales</taxon>
        <taxon>Naviculaceae</taxon>
        <taxon>Fistulifera</taxon>
    </lineage>
</organism>